<sequence length="224" mass="25381">MPPIIYEDDDILVINKPAGVPVHSDEHYNKGTILDDVRKQYPEAELAHRLDKDTSGVLLIAKNKKVHEFLKKQFQERTIKKTYIALVVGRMTQSEGVINLPITRSKKDFRKRVATPRPDEKAREAITEYEVLKRYEEFTLLKVFPHTGRTHQIRSHLSSLGTPVTCDNLYGGKRFVCPEGLTHHFLHAEELEFVVPGGKTVHASAPLPADLHTVLLHLAILPST</sequence>
<dbReference type="InterPro" id="IPR006225">
    <property type="entry name" value="PsdUridine_synth_RluC/D"/>
</dbReference>
<evidence type="ECO:0000256" key="1">
    <source>
        <dbReference type="ARBA" id="ARBA00010876"/>
    </source>
</evidence>
<evidence type="ECO:0000313" key="6">
    <source>
        <dbReference type="Proteomes" id="UP000229098"/>
    </source>
</evidence>
<comment type="catalytic activity">
    <reaction evidence="3">
        <text>a uridine in RNA = a pseudouridine in RNA</text>
        <dbReference type="Rhea" id="RHEA:48348"/>
        <dbReference type="Rhea" id="RHEA-COMP:12068"/>
        <dbReference type="Rhea" id="RHEA-COMP:12069"/>
        <dbReference type="ChEBI" id="CHEBI:65314"/>
        <dbReference type="ChEBI" id="CHEBI:65315"/>
    </reaction>
</comment>
<organism evidence="5 6">
    <name type="scientific">Candidatus Ryanbacteria bacterium CG10_big_fil_rev_8_21_14_0_10_43_42</name>
    <dbReference type="NCBI Taxonomy" id="1974864"/>
    <lineage>
        <taxon>Bacteria</taxon>
        <taxon>Candidatus Ryaniibacteriota</taxon>
    </lineage>
</organism>
<feature type="domain" description="Pseudouridine synthase RsuA/RluA-like" evidence="4">
    <location>
        <begin position="10"/>
        <end position="159"/>
    </location>
</feature>
<feature type="active site" evidence="2">
    <location>
        <position position="51"/>
    </location>
</feature>
<dbReference type="SUPFAM" id="SSF55120">
    <property type="entry name" value="Pseudouridine synthase"/>
    <property type="match status" value="1"/>
</dbReference>
<evidence type="ECO:0000256" key="3">
    <source>
        <dbReference type="RuleBase" id="RU362028"/>
    </source>
</evidence>
<dbReference type="EMBL" id="PFEF01000008">
    <property type="protein sequence ID" value="PJE64253.1"/>
    <property type="molecule type" value="Genomic_DNA"/>
</dbReference>
<name>A0A2M8KWK4_9BACT</name>
<evidence type="ECO:0000256" key="2">
    <source>
        <dbReference type="PIRSR" id="PIRSR606225-1"/>
    </source>
</evidence>
<comment type="similarity">
    <text evidence="1 3">Belongs to the pseudouridine synthase RluA family.</text>
</comment>
<dbReference type="CDD" id="cd02869">
    <property type="entry name" value="PseudoU_synth_RluA_like"/>
    <property type="match status" value="1"/>
</dbReference>
<accession>A0A2M8KWK4</accession>
<dbReference type="InterPro" id="IPR020103">
    <property type="entry name" value="PsdUridine_synth_cat_dom_sf"/>
</dbReference>
<dbReference type="GO" id="GO:0003723">
    <property type="term" value="F:RNA binding"/>
    <property type="evidence" value="ECO:0007669"/>
    <property type="project" value="InterPro"/>
</dbReference>
<dbReference type="Pfam" id="PF00849">
    <property type="entry name" value="PseudoU_synth_2"/>
    <property type="match status" value="1"/>
</dbReference>
<comment type="function">
    <text evidence="3">Responsible for synthesis of pseudouridine from uracil.</text>
</comment>
<dbReference type="InterPro" id="IPR006224">
    <property type="entry name" value="PsdUridine_synth_RluA-like_CS"/>
</dbReference>
<reference evidence="6" key="1">
    <citation type="submission" date="2017-09" db="EMBL/GenBank/DDBJ databases">
        <title>Depth-based differentiation of microbial function through sediment-hosted aquifers and enrichment of novel symbionts in the deep terrestrial subsurface.</title>
        <authorList>
            <person name="Probst A.J."/>
            <person name="Ladd B."/>
            <person name="Jarett J.K."/>
            <person name="Geller-Mcgrath D.E."/>
            <person name="Sieber C.M.K."/>
            <person name="Emerson J.B."/>
            <person name="Anantharaman K."/>
            <person name="Thomas B.C."/>
            <person name="Malmstrom R."/>
            <person name="Stieglmeier M."/>
            <person name="Klingl A."/>
            <person name="Woyke T."/>
            <person name="Ryan C.M."/>
            <person name="Banfield J.F."/>
        </authorList>
    </citation>
    <scope>NUCLEOTIDE SEQUENCE [LARGE SCALE GENOMIC DNA]</scope>
</reference>
<keyword evidence="3" id="KW-0413">Isomerase</keyword>
<dbReference type="Gene3D" id="3.30.2350.10">
    <property type="entry name" value="Pseudouridine synthase"/>
    <property type="match status" value="1"/>
</dbReference>
<dbReference type="GO" id="GO:0009982">
    <property type="term" value="F:pseudouridine synthase activity"/>
    <property type="evidence" value="ECO:0007669"/>
    <property type="project" value="InterPro"/>
</dbReference>
<dbReference type="EC" id="5.4.99.-" evidence="3"/>
<dbReference type="AlphaFoldDB" id="A0A2M8KWK4"/>
<dbReference type="InterPro" id="IPR050188">
    <property type="entry name" value="RluA_PseudoU_synthase"/>
</dbReference>
<dbReference type="InterPro" id="IPR006145">
    <property type="entry name" value="PsdUridine_synth_RsuA/RluA"/>
</dbReference>
<protein>
    <recommendedName>
        <fullName evidence="3">Pseudouridine synthase</fullName>
        <ecNumber evidence="3">5.4.99.-</ecNumber>
    </recommendedName>
</protein>
<evidence type="ECO:0000259" key="4">
    <source>
        <dbReference type="Pfam" id="PF00849"/>
    </source>
</evidence>
<dbReference type="GO" id="GO:0140098">
    <property type="term" value="F:catalytic activity, acting on RNA"/>
    <property type="evidence" value="ECO:0007669"/>
    <property type="project" value="UniProtKB-ARBA"/>
</dbReference>
<dbReference type="PROSITE" id="PS01129">
    <property type="entry name" value="PSI_RLU"/>
    <property type="match status" value="1"/>
</dbReference>
<comment type="caution">
    <text evidence="5">The sequence shown here is derived from an EMBL/GenBank/DDBJ whole genome shotgun (WGS) entry which is preliminary data.</text>
</comment>
<evidence type="ECO:0000313" key="5">
    <source>
        <dbReference type="EMBL" id="PJE64253.1"/>
    </source>
</evidence>
<dbReference type="Proteomes" id="UP000229098">
    <property type="component" value="Unassembled WGS sequence"/>
</dbReference>
<dbReference type="NCBIfam" id="TIGR00005">
    <property type="entry name" value="rluA_subfam"/>
    <property type="match status" value="1"/>
</dbReference>
<dbReference type="PANTHER" id="PTHR21600:SF87">
    <property type="entry name" value="RNA PSEUDOURIDYLATE SYNTHASE DOMAIN-CONTAINING PROTEIN 1"/>
    <property type="match status" value="1"/>
</dbReference>
<proteinExistence type="inferred from homology"/>
<dbReference type="PANTHER" id="PTHR21600">
    <property type="entry name" value="MITOCHONDRIAL RNA PSEUDOURIDINE SYNTHASE"/>
    <property type="match status" value="1"/>
</dbReference>
<gene>
    <name evidence="5" type="ORF">COU90_04125</name>
</gene>
<dbReference type="GO" id="GO:0000455">
    <property type="term" value="P:enzyme-directed rRNA pseudouridine synthesis"/>
    <property type="evidence" value="ECO:0007669"/>
    <property type="project" value="TreeGrafter"/>
</dbReference>